<reference evidence="4" key="1">
    <citation type="submission" date="2012-12" db="EMBL/GenBank/DDBJ databases">
        <authorList>
            <person name="Pethick F.E."/>
            <person name="MacFadyen A.C."/>
            <person name="Tang Z."/>
            <person name="Sangal V."/>
            <person name="Tze-Tze L."/>
            <person name="Chu J."/>
            <person name="Guo M."/>
            <person name="Kirby R."/>
            <person name="Hoskisson P.A."/>
            <person name="Herron P.R."/>
            <person name="Hunter I.S."/>
        </authorList>
    </citation>
    <scope>NUCLEOTIDE SEQUENCE</scope>
    <source>
        <strain evidence="4">ATCC 10970</strain>
    </source>
</reference>
<dbReference type="EMBL" id="CP048261">
    <property type="protein sequence ID" value="QST85116.1"/>
    <property type="molecule type" value="Genomic_DNA"/>
</dbReference>
<dbReference type="InterPro" id="IPR008462">
    <property type="entry name" value="CsbD"/>
</dbReference>
<comment type="similarity">
    <text evidence="1">Belongs to the UPF0337 (CsbD) family.</text>
</comment>
<reference evidence="4" key="2">
    <citation type="submission" date="2020-01" db="EMBL/GenBank/DDBJ databases">
        <authorList>
            <person name="Algora L."/>
            <person name="Schniete J.K."/>
            <person name="MacFadyen A."/>
            <person name="Hoskisson P.A."/>
            <person name="Hunter I.S."/>
            <person name="Herron P.R."/>
        </authorList>
    </citation>
    <scope>NUCLEOTIDE SEQUENCE</scope>
    <source>
        <strain evidence="4">ATCC 10970</strain>
    </source>
</reference>
<gene>
    <name evidence="4" type="ORF">SRIM_037780</name>
</gene>
<evidence type="ECO:0000256" key="2">
    <source>
        <dbReference type="SAM" id="MobiDB-lite"/>
    </source>
</evidence>
<feature type="domain" description="CsbD-like" evidence="3">
    <location>
        <begin position="7"/>
        <end position="57"/>
    </location>
</feature>
<dbReference type="AlphaFoldDB" id="A0A8A1UVP8"/>
<sequence>MDMGRVIRNKAQTAKGRIKETLGRTARNRQTQREGRSDRSMGNLKQAAAKARKAFKR</sequence>
<proteinExistence type="inferred from homology"/>
<protein>
    <submittedName>
        <fullName evidence="4">CsbD family protein</fullName>
    </submittedName>
</protein>
<evidence type="ECO:0000259" key="3">
    <source>
        <dbReference type="Pfam" id="PF05532"/>
    </source>
</evidence>
<dbReference type="Pfam" id="PF05532">
    <property type="entry name" value="CsbD"/>
    <property type="match status" value="1"/>
</dbReference>
<dbReference type="InterPro" id="IPR036629">
    <property type="entry name" value="YjbJ_sf"/>
</dbReference>
<accession>A0A8A1UVP8</accession>
<evidence type="ECO:0000313" key="4">
    <source>
        <dbReference type="EMBL" id="QST85116.1"/>
    </source>
</evidence>
<reference evidence="4" key="3">
    <citation type="journal article" date="2021" name="bioRxiv">
        <title>Bilateral symmetry of linear streptomycete chromosomes.</title>
        <authorList>
            <person name="Algora-Gallardo L."/>
            <person name="Schniete J.K."/>
            <person name="Mark D.R."/>
            <person name="Hunter I.S."/>
            <person name="Herron P.R."/>
        </authorList>
    </citation>
    <scope>NUCLEOTIDE SEQUENCE</scope>
    <source>
        <strain evidence="4">ATCC 10970</strain>
    </source>
</reference>
<dbReference type="SUPFAM" id="SSF69047">
    <property type="entry name" value="Hypothetical protein YjbJ"/>
    <property type="match status" value="1"/>
</dbReference>
<name>A0A8A1UVP8_STRR1</name>
<evidence type="ECO:0000256" key="1">
    <source>
        <dbReference type="ARBA" id="ARBA00009129"/>
    </source>
</evidence>
<organism evidence="4 5">
    <name type="scientific">Streptomyces rimosus subsp. rimosus (strain ATCC 10970 / DSM 40260 / JCM 4667 / NRRL 2234)</name>
    <dbReference type="NCBI Taxonomy" id="1265868"/>
    <lineage>
        <taxon>Bacteria</taxon>
        <taxon>Bacillati</taxon>
        <taxon>Actinomycetota</taxon>
        <taxon>Actinomycetes</taxon>
        <taxon>Kitasatosporales</taxon>
        <taxon>Streptomycetaceae</taxon>
        <taxon>Streptomyces</taxon>
    </lineage>
</organism>
<dbReference type="Proteomes" id="UP000011074">
    <property type="component" value="Chromosome"/>
</dbReference>
<evidence type="ECO:0000313" key="5">
    <source>
        <dbReference type="Proteomes" id="UP000011074"/>
    </source>
</evidence>
<feature type="region of interest" description="Disordered" evidence="2">
    <location>
        <begin position="1"/>
        <end position="57"/>
    </location>
</feature>